<dbReference type="InterPro" id="IPR029058">
    <property type="entry name" value="AB_hydrolase_fold"/>
</dbReference>
<evidence type="ECO:0008006" key="17">
    <source>
        <dbReference type="Google" id="ProtNLM"/>
    </source>
</evidence>
<name>T1JV90_TETUR</name>
<dbReference type="OrthoDB" id="16520at2759"/>
<dbReference type="GO" id="GO:0008236">
    <property type="term" value="F:serine-type peptidase activity"/>
    <property type="evidence" value="ECO:0007669"/>
    <property type="project" value="UniProtKB-KW"/>
</dbReference>
<feature type="domain" description="Peptidase S9 prolyl oligopeptidase catalytic" evidence="13">
    <location>
        <begin position="633"/>
        <end position="805"/>
    </location>
</feature>
<reference evidence="16" key="1">
    <citation type="submission" date="2011-08" db="EMBL/GenBank/DDBJ databases">
        <authorList>
            <person name="Rombauts S."/>
        </authorList>
    </citation>
    <scope>NUCLEOTIDE SEQUENCE</scope>
    <source>
        <strain evidence="16">London</strain>
    </source>
</reference>
<dbReference type="Pfam" id="PF00326">
    <property type="entry name" value="Peptidase_S9"/>
    <property type="match status" value="1"/>
</dbReference>
<evidence type="ECO:0000256" key="5">
    <source>
        <dbReference type="ARBA" id="ARBA00022801"/>
    </source>
</evidence>
<feature type="domain" description="Dipeptidylpeptidase IV N-terminal" evidence="14">
    <location>
        <begin position="126"/>
        <end position="507"/>
    </location>
</feature>
<dbReference type="GO" id="GO:0005886">
    <property type="term" value="C:plasma membrane"/>
    <property type="evidence" value="ECO:0007669"/>
    <property type="project" value="TreeGrafter"/>
</dbReference>
<dbReference type="HOGENOM" id="CLU_006105_4_1_1"/>
<dbReference type="GO" id="GO:0004177">
    <property type="term" value="F:aminopeptidase activity"/>
    <property type="evidence" value="ECO:0007669"/>
    <property type="project" value="UniProtKB-KW"/>
</dbReference>
<keyword evidence="5" id="KW-0378">Hydrolase</keyword>
<dbReference type="AlphaFoldDB" id="T1JV90"/>
<evidence type="ECO:0000256" key="11">
    <source>
        <dbReference type="ARBA" id="ARBA00037847"/>
    </source>
</evidence>
<dbReference type="PANTHER" id="PTHR11731:SF200">
    <property type="entry name" value="DIPEPTIDYL PEPTIDASE 10, ISOFORM B"/>
    <property type="match status" value="1"/>
</dbReference>
<dbReference type="InterPro" id="IPR050278">
    <property type="entry name" value="Serine_Prot_S9B/DPPIV"/>
</dbReference>
<keyword evidence="4 12" id="KW-0812">Transmembrane</keyword>
<dbReference type="PANTHER" id="PTHR11731">
    <property type="entry name" value="PROTEASE FAMILY S9B,C DIPEPTIDYL-PEPTIDASE IV-RELATED"/>
    <property type="match status" value="1"/>
</dbReference>
<keyword evidence="16" id="KW-1185">Reference proteome</keyword>
<keyword evidence="7" id="KW-0735">Signal-anchor</keyword>
<gene>
    <name evidence="15" type="primary">107370846</name>
</gene>
<dbReference type="EnsemblMetazoa" id="tetur02g03740.1">
    <property type="protein sequence ID" value="tetur02g03740.1"/>
    <property type="gene ID" value="tetur02g03740"/>
</dbReference>
<evidence type="ECO:0000256" key="9">
    <source>
        <dbReference type="ARBA" id="ARBA00023136"/>
    </source>
</evidence>
<evidence type="ECO:0000256" key="8">
    <source>
        <dbReference type="ARBA" id="ARBA00022989"/>
    </source>
</evidence>
<keyword evidence="10" id="KW-0325">Glycoprotein</keyword>
<organism evidence="15 16">
    <name type="scientific">Tetranychus urticae</name>
    <name type="common">Two-spotted spider mite</name>
    <dbReference type="NCBI Taxonomy" id="32264"/>
    <lineage>
        <taxon>Eukaryota</taxon>
        <taxon>Metazoa</taxon>
        <taxon>Ecdysozoa</taxon>
        <taxon>Arthropoda</taxon>
        <taxon>Chelicerata</taxon>
        <taxon>Arachnida</taxon>
        <taxon>Acari</taxon>
        <taxon>Acariformes</taxon>
        <taxon>Trombidiformes</taxon>
        <taxon>Prostigmata</taxon>
        <taxon>Eleutherengona</taxon>
        <taxon>Raphignathae</taxon>
        <taxon>Tetranychoidea</taxon>
        <taxon>Tetranychidae</taxon>
        <taxon>Tetranychus</taxon>
    </lineage>
</organism>
<evidence type="ECO:0000256" key="12">
    <source>
        <dbReference type="SAM" id="Phobius"/>
    </source>
</evidence>
<evidence type="ECO:0000313" key="15">
    <source>
        <dbReference type="EnsemblMetazoa" id="tetur02g03740.1"/>
    </source>
</evidence>
<evidence type="ECO:0000256" key="1">
    <source>
        <dbReference type="ARBA" id="ARBA00004606"/>
    </source>
</evidence>
<dbReference type="Gene3D" id="2.140.10.30">
    <property type="entry name" value="Dipeptidylpeptidase IV, N-terminal domain"/>
    <property type="match status" value="1"/>
</dbReference>
<protein>
    <recommendedName>
        <fullName evidence="17">Dipeptidylpeptidase IV N-terminal domain-containing protein</fullName>
    </recommendedName>
</protein>
<evidence type="ECO:0000256" key="10">
    <source>
        <dbReference type="ARBA" id="ARBA00023180"/>
    </source>
</evidence>
<keyword evidence="9 12" id="KW-0472">Membrane</keyword>
<keyword evidence="6" id="KW-0720">Serine protease</keyword>
<dbReference type="STRING" id="32264.T1JV90"/>
<dbReference type="GO" id="GO:0006508">
    <property type="term" value="P:proteolysis"/>
    <property type="evidence" value="ECO:0007669"/>
    <property type="project" value="UniProtKB-KW"/>
</dbReference>
<evidence type="ECO:0000313" key="16">
    <source>
        <dbReference type="Proteomes" id="UP000015104"/>
    </source>
</evidence>
<evidence type="ECO:0000256" key="4">
    <source>
        <dbReference type="ARBA" id="ARBA00022692"/>
    </source>
</evidence>
<dbReference type="KEGG" id="tut:107370846"/>
<keyword evidence="2" id="KW-0031">Aminopeptidase</keyword>
<dbReference type="OMA" id="WGHYLSS"/>
<dbReference type="SUPFAM" id="SSF82171">
    <property type="entry name" value="DPP6 N-terminal domain-like"/>
    <property type="match status" value="1"/>
</dbReference>
<dbReference type="EMBL" id="CAEY01000792">
    <property type="status" value="NOT_ANNOTATED_CDS"/>
    <property type="molecule type" value="Genomic_DNA"/>
</dbReference>
<dbReference type="Gene3D" id="3.40.50.1820">
    <property type="entry name" value="alpha/beta hydrolase"/>
    <property type="match status" value="1"/>
</dbReference>
<dbReference type="GO" id="GO:0012505">
    <property type="term" value="C:endomembrane system"/>
    <property type="evidence" value="ECO:0007669"/>
    <property type="project" value="UniProtKB-SubCell"/>
</dbReference>
<dbReference type="GO" id="GO:0008239">
    <property type="term" value="F:dipeptidyl-peptidase activity"/>
    <property type="evidence" value="ECO:0007669"/>
    <property type="project" value="TreeGrafter"/>
</dbReference>
<proteinExistence type="predicted"/>
<evidence type="ECO:0000259" key="13">
    <source>
        <dbReference type="Pfam" id="PF00326"/>
    </source>
</evidence>
<comment type="subcellular location">
    <subcellularLocation>
        <location evidence="11">Endomembrane system</location>
        <topology evidence="11">Single-pass membrane protein</topology>
    </subcellularLocation>
    <subcellularLocation>
        <location evidence="1">Membrane</location>
        <topology evidence="1">Single-pass type II membrane protein</topology>
    </subcellularLocation>
</comment>
<dbReference type="InterPro" id="IPR001375">
    <property type="entry name" value="Peptidase_S9_cat"/>
</dbReference>
<dbReference type="Proteomes" id="UP000015104">
    <property type="component" value="Unassembled WGS sequence"/>
</dbReference>
<accession>T1JV90</accession>
<evidence type="ECO:0000256" key="3">
    <source>
        <dbReference type="ARBA" id="ARBA00022670"/>
    </source>
</evidence>
<dbReference type="Pfam" id="PF00930">
    <property type="entry name" value="DPPIV_N"/>
    <property type="match status" value="1"/>
</dbReference>
<evidence type="ECO:0000256" key="7">
    <source>
        <dbReference type="ARBA" id="ARBA00022968"/>
    </source>
</evidence>
<reference evidence="15" key="2">
    <citation type="submission" date="2015-06" db="UniProtKB">
        <authorList>
            <consortium name="EnsemblMetazoa"/>
        </authorList>
    </citation>
    <scope>IDENTIFICATION</scope>
</reference>
<evidence type="ECO:0000256" key="2">
    <source>
        <dbReference type="ARBA" id="ARBA00022438"/>
    </source>
</evidence>
<evidence type="ECO:0000256" key="6">
    <source>
        <dbReference type="ARBA" id="ARBA00022825"/>
    </source>
</evidence>
<dbReference type="SUPFAM" id="SSF53474">
    <property type="entry name" value="alpha/beta-Hydrolases"/>
    <property type="match status" value="1"/>
</dbReference>
<evidence type="ECO:0000259" key="14">
    <source>
        <dbReference type="Pfam" id="PF00930"/>
    </source>
</evidence>
<sequence length="814" mass="93671">MADPVLGYDDEELVVVVVDERNWKGIGISLVVIVTIFSFIGLAIFILTPKTSDEDWGRFRINLTDLIGPHLKPNHVKCSWITASELIYQDSEGSIVIYDASQNISTLTLLPSSKISQYNVHRFILSPDRRYLLLEIDQPEINNSSSKVNYKIYNINSKKLIPLEEIIQPFIQSKPLIIQYASWSKIGNAYVFIYNNDIYYCPSIDKEPVRLTQTGSKLAIYNGLPDWFYKEFLGLTEAFWLSKDGNSLIYATFNDTLVDLSPINIYGNLYESKSELDSPPQVIYQRYPKAGRAIPTVTLWFTKFNDPNRSLRKLNEPNELVGKDKYLTYVAWSDPSTVIVVWTFRSQNYSLLVNCSANDNWSCRRSNVISDSINKVKYLGQSILTRDNPSKHFIITPKPDLKVGQYHHIAHFNPQDKYFNLVGNFLTHGRYDVKRLLSYQTTEDVIYFEATGIDKPAQSHLYSLSLANGTTGLPHCITCNLTSRCGYYEAYFSPTTEYYILRCLGPRKVFTSIYSTVNHTHVWTIADNKQFEEILMDKRMPSEMYLTLPIDNDSRRLNIKVLVPPPRKHLEVLNEEEEEAIRYPLVIESFPMVDLILSEKFNLNWGHYLSSSKEYVYVQLELHEINPKETSRDYRWSKVNYDHQLAIIDLIDSLLGNIDRSRVALWGSASSAFTALETISQDKNGLIGCTIGQSPIVDWRLMDALSAEYLFGNPSAHQYNSNYDLNNLFLKTDELVNKRFLIAHGTANEFVHIQHTMLLTKSLIKEVSKGTINYQIQVYPDDDHKLSQSKLHFYLLVETYLQKCFTAVQMVQQS</sequence>
<keyword evidence="8 12" id="KW-1133">Transmembrane helix</keyword>
<feature type="transmembrane region" description="Helical" evidence="12">
    <location>
        <begin position="26"/>
        <end position="48"/>
    </location>
</feature>
<dbReference type="eggNOG" id="KOG2100">
    <property type="taxonomic scope" value="Eukaryota"/>
</dbReference>
<dbReference type="InterPro" id="IPR002469">
    <property type="entry name" value="Peptidase_S9B_N"/>
</dbReference>
<keyword evidence="3" id="KW-0645">Protease</keyword>